<dbReference type="InterPro" id="IPR025745">
    <property type="entry name" value="Mrr-like_N_dom"/>
</dbReference>
<dbReference type="Proteomes" id="UP000823908">
    <property type="component" value="Unassembled WGS sequence"/>
</dbReference>
<accession>A0A9D2ZU16</accession>
<name>A0A9D2ZU16_9MICC</name>
<reference evidence="2" key="1">
    <citation type="journal article" date="2021" name="PeerJ">
        <title>Extensive microbial diversity within the chicken gut microbiome revealed by metagenomics and culture.</title>
        <authorList>
            <person name="Gilroy R."/>
            <person name="Ravi A."/>
            <person name="Getino M."/>
            <person name="Pursley I."/>
            <person name="Horton D.L."/>
            <person name="Alikhan N.F."/>
            <person name="Baker D."/>
            <person name="Gharbi K."/>
            <person name="Hall N."/>
            <person name="Watson M."/>
            <person name="Adriaenssens E.M."/>
            <person name="Foster-Nyarko E."/>
            <person name="Jarju S."/>
            <person name="Secka A."/>
            <person name="Antonio M."/>
            <person name="Oren A."/>
            <person name="Chaudhuri R.R."/>
            <person name="La Ragione R."/>
            <person name="Hildebrand F."/>
            <person name="Pallen M.J."/>
        </authorList>
    </citation>
    <scope>NUCLEOTIDE SEQUENCE</scope>
    <source>
        <strain evidence="2">ChiHjej10B9-4811</strain>
    </source>
</reference>
<evidence type="ECO:0000259" key="1">
    <source>
        <dbReference type="Pfam" id="PF14338"/>
    </source>
</evidence>
<dbReference type="EMBL" id="DWUS01000211">
    <property type="protein sequence ID" value="HJD52056.1"/>
    <property type="molecule type" value="Genomic_DNA"/>
</dbReference>
<organism evidence="2 3">
    <name type="scientific">Candidatus Rothia avistercoris</name>
    <dbReference type="NCBI Taxonomy" id="2840479"/>
    <lineage>
        <taxon>Bacteria</taxon>
        <taxon>Bacillati</taxon>
        <taxon>Actinomycetota</taxon>
        <taxon>Actinomycetes</taxon>
        <taxon>Micrococcales</taxon>
        <taxon>Micrococcaceae</taxon>
        <taxon>Rothia</taxon>
    </lineage>
</organism>
<feature type="domain" description="Restriction system protein Mrr-like N-terminal" evidence="1">
    <location>
        <begin position="15"/>
        <end position="96"/>
    </location>
</feature>
<proteinExistence type="predicted"/>
<dbReference type="Pfam" id="PF14338">
    <property type="entry name" value="Mrr_N"/>
    <property type="match status" value="1"/>
</dbReference>
<sequence length="109" mass="12282">MTNDKSAAVPPWPFFVRPALEVLEEHNVVSKKDIVRLIEDRYLASPDARSAELPSGMKVSVHRIGWTLSHITKAGWAVRPSKGFYTITEAGKNWLESNRNTNLTYTEAN</sequence>
<protein>
    <submittedName>
        <fullName evidence="2">Winged helix-turn-helix domain-containing protein</fullName>
    </submittedName>
</protein>
<dbReference type="AlphaFoldDB" id="A0A9D2ZU16"/>
<comment type="caution">
    <text evidence="2">The sequence shown here is derived from an EMBL/GenBank/DDBJ whole genome shotgun (WGS) entry which is preliminary data.</text>
</comment>
<evidence type="ECO:0000313" key="3">
    <source>
        <dbReference type="Proteomes" id="UP000823908"/>
    </source>
</evidence>
<feature type="non-terminal residue" evidence="2">
    <location>
        <position position="109"/>
    </location>
</feature>
<reference evidence="2" key="2">
    <citation type="submission" date="2021-04" db="EMBL/GenBank/DDBJ databases">
        <authorList>
            <person name="Gilroy R."/>
        </authorList>
    </citation>
    <scope>NUCLEOTIDE SEQUENCE</scope>
    <source>
        <strain evidence="2">ChiHjej10B9-4811</strain>
    </source>
</reference>
<gene>
    <name evidence="2" type="ORF">H9908_09370</name>
</gene>
<evidence type="ECO:0000313" key="2">
    <source>
        <dbReference type="EMBL" id="HJD52056.1"/>
    </source>
</evidence>